<dbReference type="Gene3D" id="3.10.10.10">
    <property type="entry name" value="HIV Type 1 Reverse Transcriptase, subunit A, domain 1"/>
    <property type="match status" value="1"/>
</dbReference>
<evidence type="ECO:0000259" key="2">
    <source>
        <dbReference type="PROSITE" id="PS50878"/>
    </source>
</evidence>
<dbReference type="AlphaFoldDB" id="A0AAE0BS77"/>
<dbReference type="InterPro" id="IPR043128">
    <property type="entry name" value="Rev_trsase/Diguanyl_cyclase"/>
</dbReference>
<dbReference type="InterPro" id="IPR000477">
    <property type="entry name" value="RT_dom"/>
</dbReference>
<accession>A0AAE0BS77</accession>
<dbReference type="Proteomes" id="UP001190700">
    <property type="component" value="Unassembled WGS sequence"/>
</dbReference>
<evidence type="ECO:0000313" key="4">
    <source>
        <dbReference type="Proteomes" id="UP001190700"/>
    </source>
</evidence>
<dbReference type="InterPro" id="IPR043502">
    <property type="entry name" value="DNA/RNA_pol_sf"/>
</dbReference>
<comment type="caution">
    <text evidence="3">The sequence shown here is derived from an EMBL/GenBank/DDBJ whole genome shotgun (WGS) entry which is preliminary data.</text>
</comment>
<sequence>MATANEAAGVRSEEAMKSAYSDLRLVTRILAMGHGVEKKCDGMAPGLDRCLRFFEAADLQSAVEMLTFGLLPGGFTPAVRNGRGKVTEKAIVKPPATEQTAFVAALVEAAEQCVEVLVGELGFKLPEVPQQSASEYRTSDKRAREDDDENEEEEQADAGLFEGAEEVATGPKPANKKAVVEEEKEEVQRPVPPVLQELAGGKGETARTGKVRKPERTWSAKFLAMLTAVGVSLASYGVPEAEHQRYMRDVEAVGAMVSPLTERKDRWAQAAWGLPGAEAVVRGIATGFEWQLAESTEFFHVENYVPPQHEEEVAMKLQEEEDAGRMVRTDAGSVPGISALGIVLRVVDGKVKERIVHDLSRPVGLSMNDNCAIDKRRFQTVETAFGLMRSYSYMAKIDLKSAYRFVGIATRLFRFLASEFRDVLKIDTRFPFGAKVAPGLFSDITQLVQLMMQQRGFPGVVVYLDDFILITDTEEACQQGFEMLIELVEYLGFEVAPEKVESPWQDIVFLGVRLQSNQSGLGVVAMSMDESRVQRVALACREMVVLPTMRVKEVE</sequence>
<dbReference type="PANTHER" id="PTHR33050">
    <property type="entry name" value="REVERSE TRANSCRIPTASE DOMAIN-CONTAINING PROTEIN"/>
    <property type="match status" value="1"/>
</dbReference>
<protein>
    <recommendedName>
        <fullName evidence="2">Reverse transcriptase domain-containing protein</fullName>
    </recommendedName>
</protein>
<name>A0AAE0BS77_9CHLO</name>
<feature type="domain" description="Reverse transcriptase" evidence="2">
    <location>
        <begin position="308"/>
        <end position="514"/>
    </location>
</feature>
<evidence type="ECO:0000256" key="1">
    <source>
        <dbReference type="SAM" id="MobiDB-lite"/>
    </source>
</evidence>
<dbReference type="SUPFAM" id="SSF56672">
    <property type="entry name" value="DNA/RNA polymerases"/>
    <property type="match status" value="1"/>
</dbReference>
<dbReference type="EMBL" id="LGRX02033553">
    <property type="protein sequence ID" value="KAK3240777.1"/>
    <property type="molecule type" value="Genomic_DNA"/>
</dbReference>
<feature type="region of interest" description="Disordered" evidence="1">
    <location>
        <begin position="130"/>
        <end position="175"/>
    </location>
</feature>
<dbReference type="PANTHER" id="PTHR33050:SF7">
    <property type="entry name" value="RIBONUCLEASE H"/>
    <property type="match status" value="1"/>
</dbReference>
<proteinExistence type="predicted"/>
<dbReference type="Gene3D" id="3.30.70.270">
    <property type="match status" value="1"/>
</dbReference>
<dbReference type="InterPro" id="IPR052055">
    <property type="entry name" value="Hepadnavirus_pol/RT"/>
</dbReference>
<keyword evidence="4" id="KW-1185">Reference proteome</keyword>
<evidence type="ECO:0000313" key="3">
    <source>
        <dbReference type="EMBL" id="KAK3240777.1"/>
    </source>
</evidence>
<organism evidence="3 4">
    <name type="scientific">Cymbomonas tetramitiformis</name>
    <dbReference type="NCBI Taxonomy" id="36881"/>
    <lineage>
        <taxon>Eukaryota</taxon>
        <taxon>Viridiplantae</taxon>
        <taxon>Chlorophyta</taxon>
        <taxon>Pyramimonadophyceae</taxon>
        <taxon>Pyramimonadales</taxon>
        <taxon>Pyramimonadaceae</taxon>
        <taxon>Cymbomonas</taxon>
    </lineage>
</organism>
<feature type="compositionally biased region" description="Acidic residues" evidence="1">
    <location>
        <begin position="146"/>
        <end position="156"/>
    </location>
</feature>
<gene>
    <name evidence="3" type="ORF">CYMTET_49407</name>
</gene>
<dbReference type="Pfam" id="PF00078">
    <property type="entry name" value="RVT_1"/>
    <property type="match status" value="1"/>
</dbReference>
<reference evidence="3 4" key="1">
    <citation type="journal article" date="2015" name="Genome Biol. Evol.">
        <title>Comparative Genomics of a Bacterivorous Green Alga Reveals Evolutionary Causalities and Consequences of Phago-Mixotrophic Mode of Nutrition.</title>
        <authorList>
            <person name="Burns J.A."/>
            <person name="Paasch A."/>
            <person name="Narechania A."/>
            <person name="Kim E."/>
        </authorList>
    </citation>
    <scope>NUCLEOTIDE SEQUENCE [LARGE SCALE GENOMIC DNA]</scope>
    <source>
        <strain evidence="3 4">PLY_AMNH</strain>
    </source>
</reference>
<dbReference type="PROSITE" id="PS50878">
    <property type="entry name" value="RT_POL"/>
    <property type="match status" value="1"/>
</dbReference>